<organism evidence="2 3">
    <name type="scientific">Marinococcus halophilus</name>
    <dbReference type="NCBI Taxonomy" id="1371"/>
    <lineage>
        <taxon>Bacteria</taxon>
        <taxon>Bacillati</taxon>
        <taxon>Bacillota</taxon>
        <taxon>Bacilli</taxon>
        <taxon>Bacillales</taxon>
        <taxon>Bacillaceae</taxon>
        <taxon>Marinococcus</taxon>
    </lineage>
</organism>
<accession>A0A510Y277</accession>
<sequence>MALIFSLLALMAAGVLWIKLQSVAGELRRVKNDKKEIEQLLIYYTDEMKRDNERLRAEWDGPESPVEEMEAIEEDSAMPEGEASPKESLMDRVIMLYKEGWKEKDIAKSLSIGQREVHLFLQMQEK</sequence>
<feature type="region of interest" description="Disordered" evidence="1">
    <location>
        <begin position="55"/>
        <end position="86"/>
    </location>
</feature>
<evidence type="ECO:0000256" key="1">
    <source>
        <dbReference type="SAM" id="MobiDB-lite"/>
    </source>
</evidence>
<reference evidence="2 3" key="1">
    <citation type="submission" date="2019-07" db="EMBL/GenBank/DDBJ databases">
        <title>Whole genome shotgun sequence of Marinococcus halophilus NBRC 102359.</title>
        <authorList>
            <person name="Hosoyama A."/>
            <person name="Uohara A."/>
            <person name="Ohji S."/>
            <person name="Ichikawa N."/>
        </authorList>
    </citation>
    <scope>NUCLEOTIDE SEQUENCE [LARGE SCALE GENOMIC DNA]</scope>
    <source>
        <strain evidence="2 3">NBRC 102359</strain>
    </source>
</reference>
<evidence type="ECO:0000313" key="3">
    <source>
        <dbReference type="Proteomes" id="UP000321051"/>
    </source>
</evidence>
<dbReference type="OrthoDB" id="1708317at2"/>
<comment type="caution">
    <text evidence="2">The sequence shown here is derived from an EMBL/GenBank/DDBJ whole genome shotgun (WGS) entry which is preliminary data.</text>
</comment>
<dbReference type="AlphaFoldDB" id="A0A510Y277"/>
<evidence type="ECO:0008006" key="4">
    <source>
        <dbReference type="Google" id="ProtNLM"/>
    </source>
</evidence>
<feature type="compositionally biased region" description="Acidic residues" evidence="1">
    <location>
        <begin position="65"/>
        <end position="77"/>
    </location>
</feature>
<dbReference type="InterPro" id="IPR046118">
    <property type="entry name" value="DUF6115"/>
</dbReference>
<keyword evidence="3" id="KW-1185">Reference proteome</keyword>
<proteinExistence type="predicted"/>
<name>A0A510Y277_MARHA</name>
<dbReference type="EMBL" id="BJUN01000001">
    <property type="protein sequence ID" value="GEK57418.1"/>
    <property type="molecule type" value="Genomic_DNA"/>
</dbReference>
<dbReference type="Proteomes" id="UP000321051">
    <property type="component" value="Unassembled WGS sequence"/>
</dbReference>
<dbReference type="STRING" id="1371.GCA_900166605_02464"/>
<gene>
    <name evidence="2" type="ORF">MHA01_03230</name>
</gene>
<dbReference type="RefSeq" id="WP_094907885.1">
    <property type="nucleotide sequence ID" value="NZ_BJUN01000001.1"/>
</dbReference>
<dbReference type="Pfam" id="PF19610">
    <property type="entry name" value="DUF6115"/>
    <property type="match status" value="1"/>
</dbReference>
<evidence type="ECO:0000313" key="2">
    <source>
        <dbReference type="EMBL" id="GEK57418.1"/>
    </source>
</evidence>
<protein>
    <recommendedName>
        <fullName evidence="4">Swarming motility protein SwrB</fullName>
    </recommendedName>
</protein>